<reference evidence="1 2" key="1">
    <citation type="journal article" date="2022" name="Allergy">
        <title>Genome assembly and annotation of Periplaneta americana reveal a comprehensive cockroach allergen profile.</title>
        <authorList>
            <person name="Wang L."/>
            <person name="Xiong Q."/>
            <person name="Saelim N."/>
            <person name="Wang L."/>
            <person name="Nong W."/>
            <person name="Wan A.T."/>
            <person name="Shi M."/>
            <person name="Liu X."/>
            <person name="Cao Q."/>
            <person name="Hui J.H.L."/>
            <person name="Sookrung N."/>
            <person name="Leung T.F."/>
            <person name="Tungtrongchitr A."/>
            <person name="Tsui S.K.W."/>
        </authorList>
    </citation>
    <scope>NUCLEOTIDE SEQUENCE [LARGE SCALE GENOMIC DNA]</scope>
    <source>
        <strain evidence="1">PWHHKU_190912</strain>
    </source>
</reference>
<evidence type="ECO:0000313" key="2">
    <source>
        <dbReference type="Proteomes" id="UP001148838"/>
    </source>
</evidence>
<name>A0ABQ8SRZ9_PERAM</name>
<dbReference type="EMBL" id="JAJSOF020000021">
    <property type="protein sequence ID" value="KAJ4436501.1"/>
    <property type="molecule type" value="Genomic_DNA"/>
</dbReference>
<keyword evidence="2" id="KW-1185">Reference proteome</keyword>
<accession>A0ABQ8SRZ9</accession>
<proteinExistence type="predicted"/>
<protein>
    <submittedName>
        <fullName evidence="1">Uncharacterized protein</fullName>
    </submittedName>
</protein>
<dbReference type="Proteomes" id="UP001148838">
    <property type="component" value="Unassembled WGS sequence"/>
</dbReference>
<evidence type="ECO:0000313" key="1">
    <source>
        <dbReference type="EMBL" id="KAJ4436501.1"/>
    </source>
</evidence>
<gene>
    <name evidence="1" type="ORF">ANN_16532</name>
</gene>
<sequence>MVGLCEDGNEPPGSLKVIVRKKLTSVRVSKQFTFLPLLALPYVSTILRYYEAYAENEKEIANAFASQFKSVQQNCNSNFITYDSNITDCLPLPKITSDDVTKAIKKLKPNKSKVDEPREFNLPTLPQRCITCVPDKLPRKYGVHSEECLPMRTRVKTITYVFVDINFDGQHGHGAFDLYCGMLPYATDDNKYPAYDLAAQNTVRKRFSEIKKAQLRFAFSIFSSTMKTSTYRSCNVYYYCDIRSPVHCRGYIASCEDMHLVALQCMLWNAVHSVTRSLTGAAVQCTSCHVETIEKPDND</sequence>
<organism evidence="1 2">
    <name type="scientific">Periplaneta americana</name>
    <name type="common">American cockroach</name>
    <name type="synonym">Blatta americana</name>
    <dbReference type="NCBI Taxonomy" id="6978"/>
    <lineage>
        <taxon>Eukaryota</taxon>
        <taxon>Metazoa</taxon>
        <taxon>Ecdysozoa</taxon>
        <taxon>Arthropoda</taxon>
        <taxon>Hexapoda</taxon>
        <taxon>Insecta</taxon>
        <taxon>Pterygota</taxon>
        <taxon>Neoptera</taxon>
        <taxon>Polyneoptera</taxon>
        <taxon>Dictyoptera</taxon>
        <taxon>Blattodea</taxon>
        <taxon>Blattoidea</taxon>
        <taxon>Blattidae</taxon>
        <taxon>Blattinae</taxon>
        <taxon>Periplaneta</taxon>
    </lineage>
</organism>
<comment type="caution">
    <text evidence="1">The sequence shown here is derived from an EMBL/GenBank/DDBJ whole genome shotgun (WGS) entry which is preliminary data.</text>
</comment>